<dbReference type="Proteomes" id="UP000663834">
    <property type="component" value="Unassembled WGS sequence"/>
</dbReference>
<dbReference type="EMBL" id="CAJOBH010000756">
    <property type="protein sequence ID" value="CAF3815422.1"/>
    <property type="molecule type" value="Genomic_DNA"/>
</dbReference>
<gene>
    <name evidence="18" type="ORF">BYL167_LOCUS3781</name>
    <name evidence="14" type="ORF">CJN711_LOCUS16813</name>
    <name evidence="17" type="ORF">GIL414_LOCUS1214</name>
    <name evidence="15" type="ORF">KQP761_LOCUS38422</name>
    <name evidence="16" type="ORF">MBJ925_LOCUS31067</name>
</gene>
<keyword evidence="6" id="KW-0472">Membrane</keyword>
<dbReference type="AlphaFoldDB" id="A0A815DKS5"/>
<dbReference type="Pfam" id="PF07714">
    <property type="entry name" value="PK_Tyr_Ser-Thr"/>
    <property type="match status" value="1"/>
</dbReference>
<dbReference type="GO" id="GO:0005524">
    <property type="term" value="F:ATP binding"/>
    <property type="evidence" value="ECO:0007669"/>
    <property type="project" value="UniProtKB-UniRule"/>
</dbReference>
<comment type="caution">
    <text evidence="14">The sequence shown here is derived from an EMBL/GenBank/DDBJ whole genome shotgun (WGS) entry which is preliminary data.</text>
</comment>
<evidence type="ECO:0000256" key="11">
    <source>
        <dbReference type="RuleBase" id="RU362096"/>
    </source>
</evidence>
<dbReference type="Gene3D" id="1.10.510.10">
    <property type="entry name" value="Transferase(Phosphotransferase) domain 1"/>
    <property type="match status" value="1"/>
</dbReference>
<evidence type="ECO:0000256" key="3">
    <source>
        <dbReference type="ARBA" id="ARBA00022741"/>
    </source>
</evidence>
<dbReference type="PROSITE" id="PS00107">
    <property type="entry name" value="PROTEIN_KINASE_ATP"/>
    <property type="match status" value="1"/>
</dbReference>
<dbReference type="SUPFAM" id="SSF55550">
    <property type="entry name" value="SH2 domain"/>
    <property type="match status" value="1"/>
</dbReference>
<evidence type="ECO:0000256" key="7">
    <source>
        <dbReference type="ARBA" id="ARBA00023137"/>
    </source>
</evidence>
<keyword evidence="2 11" id="KW-0808">Transferase</keyword>
<comment type="similarity">
    <text evidence="11">Belongs to the protein kinase superfamily. Tyr protein kinase family.</text>
</comment>
<accession>A0A815DKS5</accession>
<dbReference type="FunFam" id="1.10.510.10:FF:001512">
    <property type="entry name" value="Receptor tyrosine-protein kinase erbB-2"/>
    <property type="match status" value="1"/>
</dbReference>
<dbReference type="EMBL" id="CAJNOV010007798">
    <property type="protein sequence ID" value="CAF1298689.1"/>
    <property type="molecule type" value="Genomic_DNA"/>
</dbReference>
<dbReference type="PROSITE" id="PS50011">
    <property type="entry name" value="PROTEIN_KINASE_DOM"/>
    <property type="match status" value="1"/>
</dbReference>
<dbReference type="InterPro" id="IPR000719">
    <property type="entry name" value="Prot_kinase_dom"/>
</dbReference>
<keyword evidence="4 11" id="KW-0418">Kinase</keyword>
<dbReference type="Gene3D" id="3.30.505.10">
    <property type="entry name" value="SH2 domain"/>
    <property type="match status" value="1"/>
</dbReference>
<dbReference type="Proteomes" id="UP000681967">
    <property type="component" value="Unassembled WGS sequence"/>
</dbReference>
<dbReference type="InterPro" id="IPR020635">
    <property type="entry name" value="Tyr_kinase_cat_dom"/>
</dbReference>
<dbReference type="Proteomes" id="UP000663855">
    <property type="component" value="Unassembled WGS sequence"/>
</dbReference>
<dbReference type="GO" id="GO:0050793">
    <property type="term" value="P:regulation of developmental process"/>
    <property type="evidence" value="ECO:0007669"/>
    <property type="project" value="UniProtKB-ARBA"/>
</dbReference>
<dbReference type="PROSITE" id="PS00109">
    <property type="entry name" value="PROTEIN_KINASE_TYR"/>
    <property type="match status" value="1"/>
</dbReference>
<organism evidence="14 19">
    <name type="scientific">Rotaria magnacalcarata</name>
    <dbReference type="NCBI Taxonomy" id="392030"/>
    <lineage>
        <taxon>Eukaryota</taxon>
        <taxon>Metazoa</taxon>
        <taxon>Spiralia</taxon>
        <taxon>Gnathifera</taxon>
        <taxon>Rotifera</taxon>
        <taxon>Eurotatoria</taxon>
        <taxon>Bdelloidea</taxon>
        <taxon>Philodinida</taxon>
        <taxon>Philodinidae</taxon>
        <taxon>Rotaria</taxon>
    </lineage>
</organism>
<dbReference type="Gene3D" id="3.30.200.20">
    <property type="entry name" value="Phosphorylase Kinase, domain 1"/>
    <property type="match status" value="1"/>
</dbReference>
<keyword evidence="9" id="KW-0727">SH2 domain</keyword>
<dbReference type="EMBL" id="CAJNRE010016961">
    <property type="protein sequence ID" value="CAF2150053.1"/>
    <property type="molecule type" value="Genomic_DNA"/>
</dbReference>
<feature type="binding site" evidence="10">
    <location>
        <position position="174"/>
    </location>
    <ligand>
        <name>ATP</name>
        <dbReference type="ChEBI" id="CHEBI:30616"/>
    </ligand>
</feature>
<dbReference type="SMART" id="SM00252">
    <property type="entry name" value="SH2"/>
    <property type="match status" value="1"/>
</dbReference>
<dbReference type="Pfam" id="PF00017">
    <property type="entry name" value="SH2"/>
    <property type="match status" value="1"/>
</dbReference>
<dbReference type="PROSITE" id="PS50001">
    <property type="entry name" value="SH2"/>
    <property type="match status" value="1"/>
</dbReference>
<feature type="domain" description="Protein kinase" evidence="13">
    <location>
        <begin position="147"/>
        <end position="406"/>
    </location>
</feature>
<protein>
    <recommendedName>
        <fullName evidence="11">Tyrosine-protein kinase</fullName>
        <ecNumber evidence="11">2.7.10.2</ecNumber>
    </recommendedName>
</protein>
<evidence type="ECO:0000256" key="5">
    <source>
        <dbReference type="ARBA" id="ARBA00022840"/>
    </source>
</evidence>
<evidence type="ECO:0000256" key="8">
    <source>
        <dbReference type="ARBA" id="ARBA00051245"/>
    </source>
</evidence>
<evidence type="ECO:0000313" key="16">
    <source>
        <dbReference type="EMBL" id="CAF2150053.1"/>
    </source>
</evidence>
<keyword evidence="5 10" id="KW-0067">ATP-binding</keyword>
<evidence type="ECO:0000256" key="2">
    <source>
        <dbReference type="ARBA" id="ARBA00022679"/>
    </source>
</evidence>
<dbReference type="GO" id="GO:0030182">
    <property type="term" value="P:neuron differentiation"/>
    <property type="evidence" value="ECO:0007669"/>
    <property type="project" value="UniProtKB-ARBA"/>
</dbReference>
<dbReference type="OrthoDB" id="346907at2759"/>
<evidence type="ECO:0000256" key="1">
    <source>
        <dbReference type="ARBA" id="ARBA00004308"/>
    </source>
</evidence>
<dbReference type="InterPro" id="IPR000980">
    <property type="entry name" value="SH2"/>
</dbReference>
<dbReference type="PANTHER" id="PTHR24418">
    <property type="entry name" value="TYROSINE-PROTEIN KINASE"/>
    <property type="match status" value="1"/>
</dbReference>
<dbReference type="InterPro" id="IPR001245">
    <property type="entry name" value="Ser-Thr/Tyr_kinase_cat_dom"/>
</dbReference>
<evidence type="ECO:0000259" key="12">
    <source>
        <dbReference type="PROSITE" id="PS50001"/>
    </source>
</evidence>
<evidence type="ECO:0000256" key="6">
    <source>
        <dbReference type="ARBA" id="ARBA00023136"/>
    </source>
</evidence>
<dbReference type="GO" id="GO:0048468">
    <property type="term" value="P:cell development"/>
    <property type="evidence" value="ECO:0007669"/>
    <property type="project" value="UniProtKB-ARBA"/>
</dbReference>
<dbReference type="Proteomes" id="UP000681720">
    <property type="component" value="Unassembled WGS sequence"/>
</dbReference>
<evidence type="ECO:0000256" key="4">
    <source>
        <dbReference type="ARBA" id="ARBA00022777"/>
    </source>
</evidence>
<evidence type="ECO:0000259" key="13">
    <source>
        <dbReference type="PROSITE" id="PS50011"/>
    </source>
</evidence>
<proteinExistence type="inferred from homology"/>
<comment type="subcellular location">
    <subcellularLocation>
        <location evidence="1">Endomembrane system</location>
    </subcellularLocation>
</comment>
<dbReference type="InterPro" id="IPR036860">
    <property type="entry name" value="SH2_dom_sf"/>
</dbReference>
<keyword evidence="3 10" id="KW-0547">Nucleotide-binding</keyword>
<evidence type="ECO:0000313" key="17">
    <source>
        <dbReference type="EMBL" id="CAF3803309.1"/>
    </source>
</evidence>
<evidence type="ECO:0000313" key="14">
    <source>
        <dbReference type="EMBL" id="CAF1298689.1"/>
    </source>
</evidence>
<dbReference type="GO" id="GO:0012505">
    <property type="term" value="C:endomembrane system"/>
    <property type="evidence" value="ECO:0007669"/>
    <property type="project" value="UniProtKB-SubCell"/>
</dbReference>
<dbReference type="InterPro" id="IPR011009">
    <property type="entry name" value="Kinase-like_dom_sf"/>
</dbReference>
<dbReference type="EMBL" id="CAJOBJ010000191">
    <property type="protein sequence ID" value="CAF3803309.1"/>
    <property type="molecule type" value="Genomic_DNA"/>
</dbReference>
<dbReference type="PRINTS" id="PR00109">
    <property type="entry name" value="TYRKINASE"/>
</dbReference>
<evidence type="ECO:0000256" key="9">
    <source>
        <dbReference type="PROSITE-ProRule" id="PRU00191"/>
    </source>
</evidence>
<dbReference type="InterPro" id="IPR017441">
    <property type="entry name" value="Protein_kinase_ATP_BS"/>
</dbReference>
<dbReference type="EC" id="2.7.10.2" evidence="11"/>
<evidence type="ECO:0000313" key="19">
    <source>
        <dbReference type="Proteomes" id="UP000663855"/>
    </source>
</evidence>
<feature type="domain" description="SH2" evidence="12">
    <location>
        <begin position="20"/>
        <end position="111"/>
    </location>
</feature>
<comment type="catalytic activity">
    <reaction evidence="8 11">
        <text>L-tyrosyl-[protein] + ATP = O-phospho-L-tyrosyl-[protein] + ADP + H(+)</text>
        <dbReference type="Rhea" id="RHEA:10596"/>
        <dbReference type="Rhea" id="RHEA-COMP:10136"/>
        <dbReference type="Rhea" id="RHEA-COMP:20101"/>
        <dbReference type="ChEBI" id="CHEBI:15378"/>
        <dbReference type="ChEBI" id="CHEBI:30616"/>
        <dbReference type="ChEBI" id="CHEBI:46858"/>
        <dbReference type="ChEBI" id="CHEBI:61978"/>
        <dbReference type="ChEBI" id="CHEBI:456216"/>
        <dbReference type="EC" id="2.7.10.2"/>
    </reaction>
</comment>
<dbReference type="SUPFAM" id="SSF56112">
    <property type="entry name" value="Protein kinase-like (PK-like)"/>
    <property type="match status" value="1"/>
</dbReference>
<dbReference type="InterPro" id="IPR050198">
    <property type="entry name" value="Non-receptor_tyrosine_kinases"/>
</dbReference>
<reference evidence="14" key="1">
    <citation type="submission" date="2021-02" db="EMBL/GenBank/DDBJ databases">
        <authorList>
            <person name="Nowell W R."/>
        </authorList>
    </citation>
    <scope>NUCLEOTIDE SEQUENCE</scope>
</reference>
<evidence type="ECO:0000256" key="10">
    <source>
        <dbReference type="PROSITE-ProRule" id="PRU10141"/>
    </source>
</evidence>
<dbReference type="EMBL" id="CAJNOW010021843">
    <property type="protein sequence ID" value="CAF1685641.1"/>
    <property type="molecule type" value="Genomic_DNA"/>
</dbReference>
<evidence type="ECO:0000313" key="15">
    <source>
        <dbReference type="EMBL" id="CAF1685641.1"/>
    </source>
</evidence>
<dbReference type="SMART" id="SM00219">
    <property type="entry name" value="TyrKc"/>
    <property type="match status" value="1"/>
</dbReference>
<dbReference type="PRINTS" id="PR00401">
    <property type="entry name" value="SH2DOMAIN"/>
</dbReference>
<dbReference type="Proteomes" id="UP000663824">
    <property type="component" value="Unassembled WGS sequence"/>
</dbReference>
<dbReference type="GO" id="GO:0004715">
    <property type="term" value="F:non-membrane spanning protein tyrosine kinase activity"/>
    <property type="evidence" value="ECO:0007669"/>
    <property type="project" value="UniProtKB-EC"/>
</dbReference>
<keyword evidence="7 11" id="KW-0829">Tyrosine-protein kinase</keyword>
<name>A0A815DKS5_9BILA</name>
<dbReference type="InterPro" id="IPR008266">
    <property type="entry name" value="Tyr_kinase_AS"/>
</dbReference>
<sequence length="408" mass="46808">MANGEETIQTTRLERNLHSWNFGKLTRIQSEQLLIDEPSGTFLIRESEHYPGDLTLSINDDNKIQHYRIVFDSMNLTFTIDDEIFFTDLYLLVKHYEFDADGLCCRLEKPLSNKRDTIDSVKIEKSVSTTVPLVLPSNSPIIDYAELYIGKLVGSGEFAEVYEGIYRKSRVAIKILKEPKSTVRFLHEADIMNSLKHQNLVQLLGIAQQPDRIIYLVTEFMAKGSLLHYLTTRGRSVISGKDLISFTIDTCEGLTYLEQNHIVHRDIAASNVLIADDNTAKISDFGLAKSLETTGKQNGNSTIKEKIKCRTKWTAPEALESKMYTHKSDMWSYGVLLWEIFSYGRCPYPRIPADDVLFNLKEGYRMEPPDDCPTDIGDIMRQAWHADWNRRPSFHQVLERLKRINLSS</sequence>
<evidence type="ECO:0000313" key="18">
    <source>
        <dbReference type="EMBL" id="CAF3815422.1"/>
    </source>
</evidence>